<dbReference type="GO" id="GO:0016627">
    <property type="term" value="F:oxidoreductase activity, acting on the CH-CH group of donors"/>
    <property type="evidence" value="ECO:0007669"/>
    <property type="project" value="InterPro"/>
</dbReference>
<sequence length="304" mass="33278">MTHWIETLLAGSCEVPHCASTADWWPRHLARSRETPDTLAQAILGGHFADRVGWAFASAYQAALRALVPDLPADTVAALCVTEKEGNAPRAIRSELRGGRLNGSKRWTTLGPEGQLFLVVARDASVPSEVPALRVLRVHAGQPGVQVDPMPPTPFVPEVPHASLRFGNVEVAESAVLPGDGYLRYVKPFRTVEDLHVQAAVLAYLVREARRLAWPRAWIESAVAQLLSLEAIARLPPLSSATHIALAGALAGVTQRVAEADRYWLATGEDEAAVRWRRDRALFDVAAAQRDKRRERAWERLAPA</sequence>
<protein>
    <submittedName>
        <fullName evidence="1">Acyl-CoA dehydrogenase</fullName>
    </submittedName>
</protein>
<accession>A0A2S5TFI5</accession>
<comment type="caution">
    <text evidence="1">The sequence shown here is derived from an EMBL/GenBank/DDBJ whole genome shotgun (WGS) entry which is preliminary data.</text>
</comment>
<evidence type="ECO:0000313" key="2">
    <source>
        <dbReference type="Proteomes" id="UP000238220"/>
    </source>
</evidence>
<dbReference type="OrthoDB" id="4568976at2"/>
<name>A0A2S5TFI5_9GAMM</name>
<dbReference type="InterPro" id="IPR009100">
    <property type="entry name" value="AcylCoA_DH/oxidase_NM_dom_sf"/>
</dbReference>
<dbReference type="Gene3D" id="2.40.110.10">
    <property type="entry name" value="Butyryl-CoA Dehydrogenase, subunit A, domain 2"/>
    <property type="match status" value="1"/>
</dbReference>
<evidence type="ECO:0000313" key="1">
    <source>
        <dbReference type="EMBL" id="PPE73739.1"/>
    </source>
</evidence>
<dbReference type="RefSeq" id="WP_104230800.1">
    <property type="nucleotide sequence ID" value="NZ_PSNW01000006.1"/>
</dbReference>
<dbReference type="EMBL" id="PSNW01000006">
    <property type="protein sequence ID" value="PPE73739.1"/>
    <property type="molecule type" value="Genomic_DNA"/>
</dbReference>
<proteinExistence type="predicted"/>
<dbReference type="SUPFAM" id="SSF56645">
    <property type="entry name" value="Acyl-CoA dehydrogenase NM domain-like"/>
    <property type="match status" value="1"/>
</dbReference>
<dbReference type="AlphaFoldDB" id="A0A2S5TFI5"/>
<dbReference type="Proteomes" id="UP000238220">
    <property type="component" value="Unassembled WGS sequence"/>
</dbReference>
<organism evidence="1 2">
    <name type="scientific">Solimonas fluminis</name>
    <dbReference type="NCBI Taxonomy" id="2086571"/>
    <lineage>
        <taxon>Bacteria</taxon>
        <taxon>Pseudomonadati</taxon>
        <taxon>Pseudomonadota</taxon>
        <taxon>Gammaproteobacteria</taxon>
        <taxon>Nevskiales</taxon>
        <taxon>Nevskiaceae</taxon>
        <taxon>Solimonas</taxon>
    </lineage>
</organism>
<keyword evidence="2" id="KW-1185">Reference proteome</keyword>
<reference evidence="1 2" key="1">
    <citation type="submission" date="2018-02" db="EMBL/GenBank/DDBJ databases">
        <title>Genome sequencing of Solimonas sp. HR-BB.</title>
        <authorList>
            <person name="Lee Y."/>
            <person name="Jeon C.O."/>
        </authorList>
    </citation>
    <scope>NUCLEOTIDE SEQUENCE [LARGE SCALE GENOMIC DNA]</scope>
    <source>
        <strain evidence="1 2">HR-BB</strain>
    </source>
</reference>
<gene>
    <name evidence="1" type="ORF">C3942_13180</name>
</gene>
<dbReference type="InterPro" id="IPR046373">
    <property type="entry name" value="Acyl-CoA_Oxase/DH_mid-dom_sf"/>
</dbReference>